<dbReference type="AlphaFoldDB" id="A0A2T4S6F5"/>
<dbReference type="EMBL" id="PZHR01000378">
    <property type="protein sequence ID" value="PTK52356.1"/>
    <property type="molecule type" value="Genomic_DNA"/>
</dbReference>
<feature type="non-terminal residue" evidence="13">
    <location>
        <position position="225"/>
    </location>
</feature>
<feature type="transmembrane region" description="Helical" evidence="10">
    <location>
        <begin position="12"/>
        <end position="34"/>
    </location>
</feature>
<evidence type="ECO:0000259" key="11">
    <source>
        <dbReference type="Pfam" id="PF00361"/>
    </source>
</evidence>
<sequence>TGRYRTTISRQAGWIALSAPVISAIYFITMIPRIAANQLVMVSLPWMPSIDVNFAFRLDGLSLIFALLITLIGTGVVLYANAYLSKAHDDLPRFYVYLLMFMFAMLGVVLANNTILLYVFWELTSIASFLLIAYWYNRPTSQAGAMKSFLITVFGGMFMMVGFVILFNITGTNTISELVQIPVRQTMYESPWFPLAVVFILLGAFTKSAQFPFHIWLPDAMEAPT</sequence>
<evidence type="ECO:0000259" key="12">
    <source>
        <dbReference type="Pfam" id="PF00662"/>
    </source>
</evidence>
<evidence type="ECO:0000256" key="7">
    <source>
        <dbReference type="ARBA" id="ARBA00023065"/>
    </source>
</evidence>
<evidence type="ECO:0000256" key="3">
    <source>
        <dbReference type="ARBA" id="ARBA00022449"/>
    </source>
</evidence>
<dbReference type="Pfam" id="PF00662">
    <property type="entry name" value="Proton_antipo_N"/>
    <property type="match status" value="1"/>
</dbReference>
<dbReference type="GO" id="GO:0005886">
    <property type="term" value="C:plasma membrane"/>
    <property type="evidence" value="ECO:0007669"/>
    <property type="project" value="UniProtKB-SubCell"/>
</dbReference>
<dbReference type="RefSeq" id="WP_275128187.1">
    <property type="nucleotide sequence ID" value="NZ_PZHR01000378.1"/>
</dbReference>
<proteinExistence type="inferred from homology"/>
<evidence type="ECO:0000256" key="5">
    <source>
        <dbReference type="ARBA" id="ARBA00022692"/>
    </source>
</evidence>
<feature type="non-terminal residue" evidence="13">
    <location>
        <position position="1"/>
    </location>
</feature>
<dbReference type="InterPro" id="IPR001516">
    <property type="entry name" value="Proton_antipo_N"/>
</dbReference>
<gene>
    <name evidence="13" type="ORF">BUZ61_14850</name>
</gene>
<organism evidence="13 14">
    <name type="scientific">Staphylococcus nepalensis</name>
    <dbReference type="NCBI Taxonomy" id="214473"/>
    <lineage>
        <taxon>Bacteria</taxon>
        <taxon>Bacillati</taxon>
        <taxon>Bacillota</taxon>
        <taxon>Bacilli</taxon>
        <taxon>Bacillales</taxon>
        <taxon>Staphylococcaceae</taxon>
        <taxon>Staphylococcus</taxon>
    </lineage>
</organism>
<evidence type="ECO:0000313" key="14">
    <source>
        <dbReference type="Proteomes" id="UP000240400"/>
    </source>
</evidence>
<dbReference type="InterPro" id="IPR001750">
    <property type="entry name" value="ND/Mrp_TM"/>
</dbReference>
<dbReference type="PRINTS" id="PR01434">
    <property type="entry name" value="NADHDHGNASE5"/>
</dbReference>
<keyword evidence="7" id="KW-0406">Ion transport</keyword>
<reference evidence="13 14" key="1">
    <citation type="journal article" date="2016" name="Front. Microbiol.">
        <title>Comprehensive Phylogenetic Analysis of Bovine Non-aureus Staphylococci Species Based on Whole-Genome Sequencing.</title>
        <authorList>
            <person name="Naushad S."/>
            <person name="Barkema H.W."/>
            <person name="Luby C."/>
            <person name="Condas L.A."/>
            <person name="Nobrega D.B."/>
            <person name="Carson D.A."/>
            <person name="De Buck J."/>
        </authorList>
    </citation>
    <scope>NUCLEOTIDE SEQUENCE [LARGE SCALE GENOMIC DNA]</scope>
    <source>
        <strain evidence="13 14">SNUC 4337</strain>
    </source>
</reference>
<keyword evidence="4" id="KW-1003">Cell membrane</keyword>
<dbReference type="Proteomes" id="UP000240400">
    <property type="component" value="Unassembled WGS sequence"/>
</dbReference>
<evidence type="ECO:0000256" key="1">
    <source>
        <dbReference type="ARBA" id="ARBA00004651"/>
    </source>
</evidence>
<evidence type="ECO:0000256" key="8">
    <source>
        <dbReference type="ARBA" id="ARBA00023136"/>
    </source>
</evidence>
<dbReference type="InterPro" id="IPR050616">
    <property type="entry name" value="CPA3_Na-H_Antiporter_A"/>
</dbReference>
<evidence type="ECO:0000256" key="6">
    <source>
        <dbReference type="ARBA" id="ARBA00022989"/>
    </source>
</evidence>
<feature type="transmembrane region" description="Helical" evidence="10">
    <location>
        <begin position="190"/>
        <end position="206"/>
    </location>
</feature>
<feature type="transmembrane region" description="Helical" evidence="10">
    <location>
        <begin position="149"/>
        <end position="170"/>
    </location>
</feature>
<dbReference type="Pfam" id="PF00361">
    <property type="entry name" value="Proton_antipo_M"/>
    <property type="match status" value="1"/>
</dbReference>
<evidence type="ECO:0000256" key="4">
    <source>
        <dbReference type="ARBA" id="ARBA00022475"/>
    </source>
</evidence>
<protein>
    <submittedName>
        <fullName evidence="13">Cation:proton antiporter</fullName>
    </submittedName>
</protein>
<dbReference type="GO" id="GO:0006811">
    <property type="term" value="P:monoatomic ion transport"/>
    <property type="evidence" value="ECO:0007669"/>
    <property type="project" value="UniProtKB-KW"/>
</dbReference>
<feature type="domain" description="NADH-Ubiquinone oxidoreductase (complex I) chain 5 N-terminal" evidence="12">
    <location>
        <begin position="47"/>
        <end position="95"/>
    </location>
</feature>
<comment type="caution">
    <text evidence="13">The sequence shown here is derived from an EMBL/GenBank/DDBJ whole genome shotgun (WGS) entry which is preliminary data.</text>
</comment>
<dbReference type="PANTHER" id="PTHR43373">
    <property type="entry name" value="NA(+)/H(+) ANTIPORTER SUBUNIT"/>
    <property type="match status" value="1"/>
</dbReference>
<evidence type="ECO:0000256" key="10">
    <source>
        <dbReference type="SAM" id="Phobius"/>
    </source>
</evidence>
<comment type="subcellular location">
    <subcellularLocation>
        <location evidence="1">Cell membrane</location>
        <topology evidence="1">Multi-pass membrane protein</topology>
    </subcellularLocation>
    <subcellularLocation>
        <location evidence="9">Membrane</location>
        <topology evidence="9">Multi-pass membrane protein</topology>
    </subcellularLocation>
</comment>
<evidence type="ECO:0000313" key="13">
    <source>
        <dbReference type="EMBL" id="PTK52356.1"/>
    </source>
</evidence>
<comment type="similarity">
    <text evidence="2">Belongs to the CPA3 antiporters (TC 2.A.63) subunit A family.</text>
</comment>
<keyword evidence="3" id="KW-0050">Antiport</keyword>
<keyword evidence="5 9" id="KW-0812">Transmembrane</keyword>
<feature type="transmembrane region" description="Helical" evidence="10">
    <location>
        <begin position="94"/>
        <end position="112"/>
    </location>
</feature>
<feature type="transmembrane region" description="Helical" evidence="10">
    <location>
        <begin position="54"/>
        <end position="82"/>
    </location>
</feature>
<keyword evidence="8 10" id="KW-0472">Membrane</keyword>
<dbReference type="PANTHER" id="PTHR43373:SF1">
    <property type="entry name" value="NA(+)_H(+) ANTIPORTER SUBUNIT A"/>
    <property type="match status" value="1"/>
</dbReference>
<evidence type="ECO:0000256" key="9">
    <source>
        <dbReference type="RuleBase" id="RU000320"/>
    </source>
</evidence>
<feature type="domain" description="NADH:quinone oxidoreductase/Mrp antiporter transmembrane" evidence="11">
    <location>
        <begin position="111"/>
        <end position="225"/>
    </location>
</feature>
<feature type="transmembrane region" description="Helical" evidence="10">
    <location>
        <begin position="118"/>
        <end position="137"/>
    </location>
</feature>
<accession>A0A2T4S6F5</accession>
<keyword evidence="6 10" id="KW-1133">Transmembrane helix</keyword>
<evidence type="ECO:0000256" key="2">
    <source>
        <dbReference type="ARBA" id="ARBA00008483"/>
    </source>
</evidence>
<name>A0A2T4S6F5_9STAP</name>
<keyword evidence="3" id="KW-0813">Transport</keyword>
<dbReference type="GO" id="GO:0015297">
    <property type="term" value="F:antiporter activity"/>
    <property type="evidence" value="ECO:0007669"/>
    <property type="project" value="UniProtKB-KW"/>
</dbReference>